<protein>
    <submittedName>
        <fullName evidence="1">Uncharacterized protein</fullName>
    </submittedName>
</protein>
<keyword evidence="2" id="KW-1185">Reference proteome</keyword>
<organism evidence="1 2">
    <name type="scientific">Nonomuraea recticatena</name>
    <dbReference type="NCBI Taxonomy" id="46178"/>
    <lineage>
        <taxon>Bacteria</taxon>
        <taxon>Bacillati</taxon>
        <taxon>Actinomycetota</taxon>
        <taxon>Actinomycetes</taxon>
        <taxon>Streptosporangiales</taxon>
        <taxon>Streptosporangiaceae</taxon>
        <taxon>Nonomuraea</taxon>
    </lineage>
</organism>
<evidence type="ECO:0000313" key="1">
    <source>
        <dbReference type="EMBL" id="GAA2687802.1"/>
    </source>
</evidence>
<dbReference type="RefSeq" id="WP_346153422.1">
    <property type="nucleotide sequence ID" value="NZ_BAAATE010000028.1"/>
</dbReference>
<name>A0ABP6FDQ6_9ACTN</name>
<evidence type="ECO:0000313" key="2">
    <source>
        <dbReference type="Proteomes" id="UP001501666"/>
    </source>
</evidence>
<reference evidence="2" key="1">
    <citation type="journal article" date="2019" name="Int. J. Syst. Evol. Microbiol.">
        <title>The Global Catalogue of Microorganisms (GCM) 10K type strain sequencing project: providing services to taxonomists for standard genome sequencing and annotation.</title>
        <authorList>
            <consortium name="The Broad Institute Genomics Platform"/>
            <consortium name="The Broad Institute Genome Sequencing Center for Infectious Disease"/>
            <person name="Wu L."/>
            <person name="Ma J."/>
        </authorList>
    </citation>
    <scope>NUCLEOTIDE SEQUENCE [LARGE SCALE GENOMIC DNA]</scope>
    <source>
        <strain evidence="2">JCM 6835</strain>
    </source>
</reference>
<gene>
    <name evidence="1" type="ORF">GCM10010412_076060</name>
</gene>
<comment type="caution">
    <text evidence="1">The sequence shown here is derived from an EMBL/GenBank/DDBJ whole genome shotgun (WGS) entry which is preliminary data.</text>
</comment>
<proteinExistence type="predicted"/>
<dbReference type="EMBL" id="BAAATE010000028">
    <property type="protein sequence ID" value="GAA2687802.1"/>
    <property type="molecule type" value="Genomic_DNA"/>
</dbReference>
<sequence>MFETDEAIKRALAIADDAARVAARNYVGIDADDISGHIVEKILKNEARYDLHADNERWLWAVMYAEGIAYCNKQVRDFMYYSDEHYYTPAEVRDLLERAYRADFDVTQEFFHSEDASISFIDLFKAFSKLNYRDRDLIARKYAGDRLEDSERRAFYRASEHLAAILNGTIAGNSRARVEHQGPGARKVLTNAAAIHGTRAMEGV</sequence>
<dbReference type="Proteomes" id="UP001501666">
    <property type="component" value="Unassembled WGS sequence"/>
</dbReference>
<accession>A0ABP6FDQ6</accession>